<feature type="domain" description="Glycoside hydrolase family 2" evidence="9">
    <location>
        <begin position="705"/>
        <end position="806"/>
    </location>
</feature>
<dbReference type="Gene3D" id="2.60.120.260">
    <property type="entry name" value="Galactose-binding domain-like"/>
    <property type="match status" value="1"/>
</dbReference>
<dbReference type="InterPro" id="IPR017853">
    <property type="entry name" value="GH"/>
</dbReference>
<feature type="domain" description="Glycosyl hydrolases family 2 sugar binding" evidence="7">
    <location>
        <begin position="33"/>
        <end position="192"/>
    </location>
</feature>
<dbReference type="Pfam" id="PF18565">
    <property type="entry name" value="Glyco_hydro2_C5"/>
    <property type="match status" value="1"/>
</dbReference>
<name>A0ABS9KV09_9BACT</name>
<proteinExistence type="inferred from homology"/>
<evidence type="ECO:0000259" key="6">
    <source>
        <dbReference type="Pfam" id="PF02836"/>
    </source>
</evidence>
<dbReference type="InterPro" id="IPR006102">
    <property type="entry name" value="Ig-like_GH2"/>
</dbReference>
<keyword evidence="11" id="KW-1185">Reference proteome</keyword>
<dbReference type="SUPFAM" id="SSF51445">
    <property type="entry name" value="(Trans)glycosidases"/>
    <property type="match status" value="1"/>
</dbReference>
<comment type="similarity">
    <text evidence="1">Belongs to the glycosyl hydrolase 2 family.</text>
</comment>
<dbReference type="Gene3D" id="2.60.40.10">
    <property type="entry name" value="Immunoglobulins"/>
    <property type="match status" value="3"/>
</dbReference>
<sequence>MRLLKSISFFILLTVCFSGLAQAQSREVMELKSGWKFTRNADEAAYRSQYDDAGWETVSVPHDWAIYGPFDKEIDKQTVAVTQNNEKVATEKTGRTGSLPYIGQGWYRQKFSIPASGKNKRVILLFEGAMSEPVVYLNDQKVGQWNYGYSYFYFDITSYIKNDGVNVLAVHLNNPDQSSRWYPGAGLYRKVSVIFKNEESIDQWGTTVTTPMATTDLAKVNIRTAVSGENVRLVTEIFDPAGVRVVAGQTDIRFGKEFDQNFLIKDPKLWSPESPNLYYAVSKVYAGNELKDELKTRFGIRQIEYSPSTGFSLNGKTRKFKGVCLHHDLGPLGAAVNVAALRRQMRILKEMGCDAIRSSHNMPSLEQLELADEMGFMFLAESFDEWAKPKVKNGYARFFNADAEKDVVNLVRATKNHPSIIMWSAGNEVPDQHGAEGVKRAKWLQELFHREDPTRPVTVGMDQVKATLQSGFGALLDIPGLNYRTHLYEEAYRVFPQGFILGSETASTVSSRGVYKFPVQKQVEKQYPDNQSSSYDLEYCSWSNLPEDDFVLQDDKPWVIGEFVWTGFDYLGEPTPYDDKWPSRSSYFGINDLAGLPKDRYYLYRSRWNKEKETLHILPHWDWKGREGEVTPIFVYTNYESAELFINGKSMGVQKKNNTSPQHRYRLMWMDVKYEPGTVKVVAYGNDGKVAAEKTISTPGKPYAIKLDPDRRTIQADGEDLSFVTVSIVDKNGNECPQAANQLKFSVKGAGKYRAACNGDATSVEQFHLPTMKVFNGKLVVLVQAGESAGPIELVVTGDKLKEGRIKLSSTASSAINK</sequence>
<dbReference type="InterPro" id="IPR032311">
    <property type="entry name" value="DUF4982"/>
</dbReference>
<evidence type="ECO:0000313" key="11">
    <source>
        <dbReference type="Proteomes" id="UP001165367"/>
    </source>
</evidence>
<evidence type="ECO:0000259" key="9">
    <source>
        <dbReference type="Pfam" id="PF18565"/>
    </source>
</evidence>
<organism evidence="10 11">
    <name type="scientific">Terrimonas ginsenosidimutans</name>
    <dbReference type="NCBI Taxonomy" id="2908004"/>
    <lineage>
        <taxon>Bacteria</taxon>
        <taxon>Pseudomonadati</taxon>
        <taxon>Bacteroidota</taxon>
        <taxon>Chitinophagia</taxon>
        <taxon>Chitinophagales</taxon>
        <taxon>Chitinophagaceae</taxon>
        <taxon>Terrimonas</taxon>
    </lineage>
</organism>
<evidence type="ECO:0000259" key="8">
    <source>
        <dbReference type="Pfam" id="PF16355"/>
    </source>
</evidence>
<evidence type="ECO:0000259" key="7">
    <source>
        <dbReference type="Pfam" id="PF02837"/>
    </source>
</evidence>
<dbReference type="InterPro" id="IPR006101">
    <property type="entry name" value="Glyco_hydro_2"/>
</dbReference>
<dbReference type="InterPro" id="IPR006103">
    <property type="entry name" value="Glyco_hydro_2_cat"/>
</dbReference>
<dbReference type="PRINTS" id="PR00132">
    <property type="entry name" value="GLHYDRLASE2"/>
</dbReference>
<dbReference type="Proteomes" id="UP001165367">
    <property type="component" value="Unassembled WGS sequence"/>
</dbReference>
<dbReference type="Gene3D" id="3.20.20.80">
    <property type="entry name" value="Glycosidases"/>
    <property type="match status" value="1"/>
</dbReference>
<dbReference type="InterPro" id="IPR008979">
    <property type="entry name" value="Galactose-bd-like_sf"/>
</dbReference>
<dbReference type="InterPro" id="IPR006104">
    <property type="entry name" value="Glyco_hydro_2_N"/>
</dbReference>
<accession>A0ABS9KV09</accession>
<comment type="caution">
    <text evidence="10">The sequence shown here is derived from an EMBL/GenBank/DDBJ whole genome shotgun (WGS) entry which is preliminary data.</text>
</comment>
<feature type="chain" id="PRO_5046662147" evidence="4">
    <location>
        <begin position="24"/>
        <end position="818"/>
    </location>
</feature>
<dbReference type="Pfam" id="PF02836">
    <property type="entry name" value="Glyco_hydro_2_C"/>
    <property type="match status" value="1"/>
</dbReference>
<dbReference type="EMBL" id="JAKLTR010000012">
    <property type="protein sequence ID" value="MCG2616171.1"/>
    <property type="molecule type" value="Genomic_DNA"/>
</dbReference>
<evidence type="ECO:0000259" key="5">
    <source>
        <dbReference type="Pfam" id="PF00703"/>
    </source>
</evidence>
<dbReference type="PANTHER" id="PTHR42732:SF1">
    <property type="entry name" value="BETA-MANNOSIDASE"/>
    <property type="match status" value="1"/>
</dbReference>
<keyword evidence="3" id="KW-0326">Glycosidase</keyword>
<evidence type="ECO:0000256" key="3">
    <source>
        <dbReference type="ARBA" id="ARBA00023295"/>
    </source>
</evidence>
<feature type="domain" description="Glycoside hydrolase family 2 immunoglobulin-like beta-sandwich" evidence="5">
    <location>
        <begin position="208"/>
        <end position="301"/>
    </location>
</feature>
<dbReference type="SUPFAM" id="SSF49303">
    <property type="entry name" value="beta-Galactosidase/glucuronidase domain"/>
    <property type="match status" value="1"/>
</dbReference>
<dbReference type="Pfam" id="PF02837">
    <property type="entry name" value="Glyco_hydro_2_N"/>
    <property type="match status" value="1"/>
</dbReference>
<reference evidence="10" key="1">
    <citation type="submission" date="2022-01" db="EMBL/GenBank/DDBJ databases">
        <authorList>
            <person name="Jo J.-H."/>
            <person name="Im W.-T."/>
        </authorList>
    </citation>
    <scope>NUCLEOTIDE SEQUENCE</scope>
    <source>
        <strain evidence="10">NA20</strain>
    </source>
</reference>
<dbReference type="InterPro" id="IPR036156">
    <property type="entry name" value="Beta-gal/glucu_dom_sf"/>
</dbReference>
<keyword evidence="2" id="KW-0378">Hydrolase</keyword>
<dbReference type="PANTHER" id="PTHR42732">
    <property type="entry name" value="BETA-GALACTOSIDASE"/>
    <property type="match status" value="1"/>
</dbReference>
<dbReference type="SUPFAM" id="SSF49785">
    <property type="entry name" value="Galactose-binding domain-like"/>
    <property type="match status" value="1"/>
</dbReference>
<keyword evidence="4" id="KW-0732">Signal</keyword>
<dbReference type="InterPro" id="IPR051913">
    <property type="entry name" value="GH2_Domain-Containing"/>
</dbReference>
<evidence type="ECO:0000256" key="2">
    <source>
        <dbReference type="ARBA" id="ARBA00022801"/>
    </source>
</evidence>
<gene>
    <name evidence="10" type="ORF">LZZ85_17875</name>
</gene>
<evidence type="ECO:0000313" key="10">
    <source>
        <dbReference type="EMBL" id="MCG2616171.1"/>
    </source>
</evidence>
<dbReference type="InterPro" id="IPR040605">
    <property type="entry name" value="Glyco_hydro2_dom5"/>
</dbReference>
<evidence type="ECO:0000256" key="1">
    <source>
        <dbReference type="ARBA" id="ARBA00007401"/>
    </source>
</evidence>
<feature type="domain" description="DUF4982" evidence="8">
    <location>
        <begin position="628"/>
        <end position="691"/>
    </location>
</feature>
<dbReference type="InterPro" id="IPR013783">
    <property type="entry name" value="Ig-like_fold"/>
</dbReference>
<dbReference type="RefSeq" id="WP_237874709.1">
    <property type="nucleotide sequence ID" value="NZ_JAKLTR010000012.1"/>
</dbReference>
<evidence type="ECO:0000256" key="4">
    <source>
        <dbReference type="SAM" id="SignalP"/>
    </source>
</evidence>
<feature type="signal peptide" evidence="4">
    <location>
        <begin position="1"/>
        <end position="23"/>
    </location>
</feature>
<feature type="domain" description="Glycoside hydrolase family 2 catalytic" evidence="6">
    <location>
        <begin position="311"/>
        <end position="544"/>
    </location>
</feature>
<dbReference type="Pfam" id="PF16355">
    <property type="entry name" value="DUF4982"/>
    <property type="match status" value="1"/>
</dbReference>
<protein>
    <submittedName>
        <fullName evidence="10">DUF4982 domain-containing protein</fullName>
    </submittedName>
</protein>
<dbReference type="Pfam" id="PF00703">
    <property type="entry name" value="Glyco_hydro_2"/>
    <property type="match status" value="1"/>
</dbReference>